<gene>
    <name evidence="2" type="ORF">NCTC12264_01303</name>
</gene>
<reference evidence="2 3" key="1">
    <citation type="submission" date="2018-06" db="EMBL/GenBank/DDBJ databases">
        <authorList>
            <consortium name="Pathogen Informatics"/>
            <person name="Doyle S."/>
        </authorList>
    </citation>
    <scope>NUCLEOTIDE SEQUENCE [LARGE SCALE GENOMIC DNA]</scope>
    <source>
        <strain evidence="2 3">NCTC12264</strain>
    </source>
</reference>
<proteinExistence type="predicted"/>
<sequence length="109" mass="11914">MDLMPPVNNAEKAANESGLWTKFSNYLGSDNFANFGKGMQGVGAFASIGTNIYGIFQSNKALKMQKKALANAEKQQAIENARYDKREKERDEATDMVMSGAGLLDTSRV</sequence>
<evidence type="ECO:0000313" key="2">
    <source>
        <dbReference type="EMBL" id="SUX27059.1"/>
    </source>
</evidence>
<evidence type="ECO:0000313" key="3">
    <source>
        <dbReference type="Proteomes" id="UP000254161"/>
    </source>
</evidence>
<dbReference type="EMBL" id="UFUZ01000001">
    <property type="protein sequence ID" value="SUX27059.1"/>
    <property type="molecule type" value="Genomic_DNA"/>
</dbReference>
<accession>A0A381EJD3</accession>
<feature type="compositionally biased region" description="Basic and acidic residues" evidence="1">
    <location>
        <begin position="83"/>
        <end position="93"/>
    </location>
</feature>
<feature type="region of interest" description="Disordered" evidence="1">
    <location>
        <begin position="83"/>
        <end position="109"/>
    </location>
</feature>
<evidence type="ECO:0000256" key="1">
    <source>
        <dbReference type="SAM" id="MobiDB-lite"/>
    </source>
</evidence>
<dbReference type="RefSeq" id="WP_115630420.1">
    <property type="nucleotide sequence ID" value="NZ_UFUZ01000001.1"/>
</dbReference>
<name>A0A381EJD3_CAMUP</name>
<dbReference type="AlphaFoldDB" id="A0A381EJD3"/>
<protein>
    <submittedName>
        <fullName evidence="2">Uncharacterized protein</fullName>
    </submittedName>
</protein>
<dbReference type="Proteomes" id="UP000254161">
    <property type="component" value="Unassembled WGS sequence"/>
</dbReference>
<organism evidence="2 3">
    <name type="scientific">Campylobacter upsaliensis</name>
    <dbReference type="NCBI Taxonomy" id="28080"/>
    <lineage>
        <taxon>Bacteria</taxon>
        <taxon>Pseudomonadati</taxon>
        <taxon>Campylobacterota</taxon>
        <taxon>Epsilonproteobacteria</taxon>
        <taxon>Campylobacterales</taxon>
        <taxon>Campylobacteraceae</taxon>
        <taxon>Campylobacter</taxon>
    </lineage>
</organism>